<organism evidence="1 2">
    <name type="scientific">Amborella trichopoda</name>
    <dbReference type="NCBI Taxonomy" id="13333"/>
    <lineage>
        <taxon>Eukaryota</taxon>
        <taxon>Viridiplantae</taxon>
        <taxon>Streptophyta</taxon>
        <taxon>Embryophyta</taxon>
        <taxon>Tracheophyta</taxon>
        <taxon>Spermatophyta</taxon>
        <taxon>Magnoliopsida</taxon>
        <taxon>Amborellales</taxon>
        <taxon>Amborellaceae</taxon>
        <taxon>Amborella</taxon>
    </lineage>
</organism>
<dbReference type="Proteomes" id="UP000017836">
    <property type="component" value="Unassembled WGS sequence"/>
</dbReference>
<dbReference type="Gramene" id="ERN10528">
    <property type="protein sequence ID" value="ERN10528"/>
    <property type="gene ID" value="AMTR_s00166p00050240"/>
</dbReference>
<name>W1PR37_AMBTC</name>
<reference evidence="2" key="1">
    <citation type="journal article" date="2013" name="Science">
        <title>The Amborella genome and the evolution of flowering plants.</title>
        <authorList>
            <consortium name="Amborella Genome Project"/>
        </authorList>
    </citation>
    <scope>NUCLEOTIDE SEQUENCE [LARGE SCALE GENOMIC DNA]</scope>
</reference>
<keyword evidence="2" id="KW-1185">Reference proteome</keyword>
<evidence type="ECO:0000313" key="2">
    <source>
        <dbReference type="Proteomes" id="UP000017836"/>
    </source>
</evidence>
<protein>
    <submittedName>
        <fullName evidence="1">Uncharacterized protein</fullName>
    </submittedName>
</protein>
<sequence length="109" mass="12650">MRCISFSIERSTSRIGRSKSLILLSESIPSEIVRFTTYERLSMRFEGGEPVAHETVFMLIFEPLLFEVWLGREKEVSVVKEKRERRESRHGGPILIGEGMFKVGERRGF</sequence>
<dbReference type="HOGENOM" id="CLU_2187516_0_0_1"/>
<evidence type="ECO:0000313" key="1">
    <source>
        <dbReference type="EMBL" id="ERN10528.1"/>
    </source>
</evidence>
<dbReference type="EMBL" id="KI392824">
    <property type="protein sequence ID" value="ERN10528.1"/>
    <property type="molecule type" value="Genomic_DNA"/>
</dbReference>
<dbReference type="AlphaFoldDB" id="W1PR37"/>
<gene>
    <name evidence="1" type="ORF">AMTR_s00166p00050240</name>
</gene>
<accession>W1PR37</accession>
<proteinExistence type="predicted"/>